<gene>
    <name evidence="1" type="ORF">SXIM_54700</name>
</gene>
<dbReference type="PATRIC" id="fig|408015.6.peg.5540"/>
<sequence length="57" mass="6329">MFTDTAADVEGPRMVVSWPGEQQVSAVVCRRRHIPAPGPAVRLDRGHALRLERCEGF</sequence>
<dbReference type="Proteomes" id="UP000034034">
    <property type="component" value="Chromosome"/>
</dbReference>
<dbReference type="HOGENOM" id="CLU_2994936_0_0_11"/>
<protein>
    <submittedName>
        <fullName evidence="1">Uncharacterized protein</fullName>
    </submittedName>
</protein>
<accession>A0A0F7G178</accession>
<evidence type="ECO:0000313" key="1">
    <source>
        <dbReference type="EMBL" id="AKG46854.1"/>
    </source>
</evidence>
<evidence type="ECO:0000313" key="2">
    <source>
        <dbReference type="Proteomes" id="UP000034034"/>
    </source>
</evidence>
<organism evidence="1 2">
    <name type="scientific">Streptomyces xiamenensis</name>
    <dbReference type="NCBI Taxonomy" id="408015"/>
    <lineage>
        <taxon>Bacteria</taxon>
        <taxon>Bacillati</taxon>
        <taxon>Actinomycetota</taxon>
        <taxon>Actinomycetes</taxon>
        <taxon>Kitasatosporales</taxon>
        <taxon>Streptomycetaceae</taxon>
        <taxon>Streptomyces</taxon>
    </lineage>
</organism>
<proteinExistence type="predicted"/>
<dbReference type="EMBL" id="CP009922">
    <property type="protein sequence ID" value="AKG46854.1"/>
    <property type="molecule type" value="Genomic_DNA"/>
</dbReference>
<dbReference type="AlphaFoldDB" id="A0A0F7G178"/>
<name>A0A0F7G178_9ACTN</name>
<reference evidence="1" key="1">
    <citation type="submission" date="2019-08" db="EMBL/GenBank/DDBJ databases">
        <title>Complete genome sequence of a mangrove-derived Streptomyces xiamenensis.</title>
        <authorList>
            <person name="Xu J."/>
        </authorList>
    </citation>
    <scope>NUCLEOTIDE SEQUENCE</scope>
    <source>
        <strain evidence="1">318</strain>
    </source>
</reference>
<dbReference type="KEGG" id="sxi:SXIM_54700"/>
<keyword evidence="2" id="KW-1185">Reference proteome</keyword>